<keyword evidence="3" id="KW-1185">Reference proteome</keyword>
<gene>
    <name evidence="2" type="ORF">BGZ96_002372</name>
</gene>
<dbReference type="EMBL" id="JAAAIM010001449">
    <property type="protein sequence ID" value="KAG0278432.1"/>
    <property type="molecule type" value="Genomic_DNA"/>
</dbReference>
<evidence type="ECO:0000313" key="3">
    <source>
        <dbReference type="Proteomes" id="UP001194696"/>
    </source>
</evidence>
<evidence type="ECO:0000256" key="1">
    <source>
        <dbReference type="SAM" id="MobiDB-lite"/>
    </source>
</evidence>
<accession>A0ABQ7JL03</accession>
<comment type="caution">
    <text evidence="2">The sequence shown here is derived from an EMBL/GenBank/DDBJ whole genome shotgun (WGS) entry which is preliminary data.</text>
</comment>
<dbReference type="Proteomes" id="UP001194696">
    <property type="component" value="Unassembled WGS sequence"/>
</dbReference>
<sequence>MTAHPLEKILPPTTAGDHITSSPALEKDDRLLKSLDISKAKPLPALPQFTLNVFSENVPRPAIKTDLPRPQQRIERIEQLIYCSTLLLRHSLLLSSTEQGLPLDEAELA</sequence>
<reference evidence="2 3" key="1">
    <citation type="journal article" date="2020" name="Fungal Divers.">
        <title>Resolving the Mortierellaceae phylogeny through synthesis of multi-gene phylogenetics and phylogenomics.</title>
        <authorList>
            <person name="Vandepol N."/>
            <person name="Liber J."/>
            <person name="Desiro A."/>
            <person name="Na H."/>
            <person name="Kennedy M."/>
            <person name="Barry K."/>
            <person name="Grigoriev I.V."/>
            <person name="Miller A.N."/>
            <person name="O'Donnell K."/>
            <person name="Stajich J.E."/>
            <person name="Bonito G."/>
        </authorList>
    </citation>
    <scope>NUCLEOTIDE SEQUENCE [LARGE SCALE GENOMIC DNA]</scope>
    <source>
        <strain evidence="2 3">AD045</strain>
    </source>
</reference>
<protein>
    <submittedName>
        <fullName evidence="2">Uncharacterized protein</fullName>
    </submittedName>
</protein>
<evidence type="ECO:0000313" key="2">
    <source>
        <dbReference type="EMBL" id="KAG0278432.1"/>
    </source>
</evidence>
<proteinExistence type="predicted"/>
<name>A0ABQ7JL03_9FUNG</name>
<feature type="region of interest" description="Disordered" evidence="1">
    <location>
        <begin position="1"/>
        <end position="22"/>
    </location>
</feature>
<organism evidence="2 3">
    <name type="scientific">Linnemannia gamsii</name>
    <dbReference type="NCBI Taxonomy" id="64522"/>
    <lineage>
        <taxon>Eukaryota</taxon>
        <taxon>Fungi</taxon>
        <taxon>Fungi incertae sedis</taxon>
        <taxon>Mucoromycota</taxon>
        <taxon>Mortierellomycotina</taxon>
        <taxon>Mortierellomycetes</taxon>
        <taxon>Mortierellales</taxon>
        <taxon>Mortierellaceae</taxon>
        <taxon>Linnemannia</taxon>
    </lineage>
</organism>